<sequence>MNLLSIEDIDLQVGKNLVKIARSSIERRLRGKGESPKFEDPVLDKYGMAFVTLESDLGGKYELRGCIGYIEAVAPIKEIVSKAALAAAFSDPRFPPVRPEELDQLVIEVTILTKPENIEVDDRRKLPSMIEVGKDGLIVEKGIMYSGLLLPQVPVEYCWDAETFLAETCIKAGLLPDCWLENSVKIKKFQGIIIREESPNGNVTIMKPSDIKCKLPLTLNE</sequence>
<dbReference type="InterPro" id="IPR002733">
    <property type="entry name" value="AMMECR1_domain"/>
</dbReference>
<name>A0A088E2V5_9CREN</name>
<dbReference type="Pfam" id="PF01871">
    <property type="entry name" value="AMMECR1"/>
    <property type="match status" value="1"/>
</dbReference>
<dbReference type="PANTHER" id="PTHR13016:SF0">
    <property type="entry name" value="AMME SYNDROME CANDIDATE GENE 1 PROTEIN"/>
    <property type="match status" value="1"/>
</dbReference>
<protein>
    <recommendedName>
        <fullName evidence="1">Protein HA72_0154</fullName>
    </recommendedName>
</protein>
<dbReference type="EMBL" id="CP012173">
    <property type="protein sequence ID" value="AKV75573.1"/>
    <property type="molecule type" value="Genomic_DNA"/>
</dbReference>
<evidence type="ECO:0000313" key="3">
    <source>
        <dbReference type="EMBL" id="AIM26318.1"/>
    </source>
</evidence>
<dbReference type="InterPro" id="IPR027623">
    <property type="entry name" value="AmmeMemoSam_A"/>
</dbReference>
<dbReference type="NCBIfam" id="TIGR00296">
    <property type="entry name" value="TIGR00296 family protein"/>
    <property type="match status" value="1"/>
</dbReference>
<proteinExistence type="inferred from homology"/>
<evidence type="ECO:0000313" key="10">
    <source>
        <dbReference type="Proteomes" id="UP000056255"/>
    </source>
</evidence>
<reference evidence="3 9" key="1">
    <citation type="journal article" date="2014" name="J. Bacteriol.">
        <title>Role of an Archaeal PitA Transporter in the Copper and Arsenic Resistance of Metallosphaera sedula, an Extreme Thermoacidophile.</title>
        <authorList>
            <person name="McCarthy S."/>
            <person name="Ai C."/>
            <person name="Wheaton G."/>
            <person name="Tevatia R."/>
            <person name="Eckrich V."/>
            <person name="Kelly R."/>
            <person name="Blum P."/>
        </authorList>
    </citation>
    <scope>NUCLEOTIDE SEQUENCE [LARGE SCALE GENOMIC DNA]</scope>
    <source>
        <strain evidence="3 9">CuR1</strain>
    </source>
</reference>
<evidence type="ECO:0000313" key="14">
    <source>
        <dbReference type="Proteomes" id="UP000068832"/>
    </source>
</evidence>
<dbReference type="RefSeq" id="WP_011921299.1">
    <property type="nucleotide sequence ID" value="NZ_AP019770.1"/>
</dbReference>
<dbReference type="EMBL" id="CP012174">
    <property type="protein sequence ID" value="AKV77819.1"/>
    <property type="molecule type" value="Genomic_DNA"/>
</dbReference>
<dbReference type="Gene3D" id="3.30.1490.150">
    <property type="entry name" value="Hypothetical protein ph0010, domain 2"/>
    <property type="match status" value="1"/>
</dbReference>
<evidence type="ECO:0000313" key="13">
    <source>
        <dbReference type="Proteomes" id="UP000062475"/>
    </source>
</evidence>
<dbReference type="Proteomes" id="UP000062475">
    <property type="component" value="Chromosome"/>
</dbReference>
<dbReference type="InterPro" id="IPR023472">
    <property type="entry name" value="Uncharacterised_MJ0810"/>
</dbReference>
<dbReference type="InterPro" id="IPR036071">
    <property type="entry name" value="AMMECR1_dom_sf"/>
</dbReference>
<dbReference type="EMBL" id="CP012176">
    <property type="protein sequence ID" value="AKV82307.1"/>
    <property type="molecule type" value="Genomic_DNA"/>
</dbReference>
<evidence type="ECO:0000313" key="7">
    <source>
        <dbReference type="EMBL" id="AKV80064.1"/>
    </source>
</evidence>
<dbReference type="Proteomes" id="UP000068832">
    <property type="component" value="Chromosome"/>
</dbReference>
<dbReference type="InterPro" id="IPR027485">
    <property type="entry name" value="AMMECR1_N"/>
</dbReference>
<evidence type="ECO:0000313" key="5">
    <source>
        <dbReference type="EMBL" id="AKV75573.1"/>
    </source>
</evidence>
<dbReference type="NCBIfam" id="TIGR04335">
    <property type="entry name" value="AmmeMemoSam_A"/>
    <property type="match status" value="1"/>
</dbReference>
<dbReference type="PROSITE" id="PS51112">
    <property type="entry name" value="AMMECR1"/>
    <property type="match status" value="1"/>
</dbReference>
<evidence type="ECO:0000313" key="4">
    <source>
        <dbReference type="EMBL" id="AKV73329.1"/>
    </source>
</evidence>
<dbReference type="EMBL" id="CP012172">
    <property type="protein sequence ID" value="AKV73329.1"/>
    <property type="molecule type" value="Genomic_DNA"/>
</dbReference>
<gene>
    <name evidence="3" type="ORF">HA72_0154</name>
    <name evidence="4" type="ORF">MsedA_0162</name>
    <name evidence="5" type="ORF">MsedB_0162</name>
    <name evidence="6" type="ORF">MsedC_0161</name>
    <name evidence="7" type="ORF">MsedD_0162</name>
    <name evidence="8" type="ORF">MsedE_0162</name>
</gene>
<dbReference type="Proteomes" id="UP000061362">
    <property type="component" value="Chromosome"/>
</dbReference>
<evidence type="ECO:0000313" key="11">
    <source>
        <dbReference type="Proteomes" id="UP000061362"/>
    </source>
</evidence>
<reference evidence="8 10" key="3">
    <citation type="submission" date="2015-07" db="EMBL/GenBank/DDBJ databases">
        <title>Physiological, transcriptional responses and genome re-sequencing of acid resistant extremely thermoacidophilic Metallosphaera sedula SARC-M1.</title>
        <authorList>
            <person name="Ai C."/>
            <person name="McCarthy S."/>
            <person name="Eckrich V."/>
            <person name="Rudrappa D."/>
            <person name="Qiu G."/>
            <person name="Blum P."/>
        </authorList>
    </citation>
    <scope>NUCLEOTIDE SEQUENCE [LARGE SCALE GENOMIC DNA]</scope>
    <source>
        <strain evidence="8 10">SARC-M1</strain>
    </source>
</reference>
<dbReference type="GeneID" id="91754594"/>
<dbReference type="Proteomes" id="UP000029084">
    <property type="component" value="Chromosome"/>
</dbReference>
<dbReference type="EMBL" id="CP008822">
    <property type="protein sequence ID" value="AIM26318.1"/>
    <property type="molecule type" value="Genomic_DNA"/>
</dbReference>
<evidence type="ECO:0000313" key="6">
    <source>
        <dbReference type="EMBL" id="AKV77819.1"/>
    </source>
</evidence>
<evidence type="ECO:0000313" key="8">
    <source>
        <dbReference type="EMBL" id="AKV82307.1"/>
    </source>
</evidence>
<dbReference type="Proteomes" id="UP000062398">
    <property type="component" value="Chromosome"/>
</dbReference>
<accession>A0A088E2V5</accession>
<feature type="domain" description="AMMECR1" evidence="2">
    <location>
        <begin position="12"/>
        <end position="205"/>
    </location>
</feature>
<evidence type="ECO:0000313" key="12">
    <source>
        <dbReference type="Proteomes" id="UP000062398"/>
    </source>
</evidence>
<dbReference type="OrthoDB" id="25187at2157"/>
<dbReference type="PANTHER" id="PTHR13016">
    <property type="entry name" value="AMMECR1 HOMOLOG"/>
    <property type="match status" value="1"/>
</dbReference>
<dbReference type="Proteomes" id="UP000056255">
    <property type="component" value="Chromosome"/>
</dbReference>
<evidence type="ECO:0000256" key="1">
    <source>
        <dbReference type="HAMAP-Rule" id="MF_00645"/>
    </source>
</evidence>
<evidence type="ECO:0000259" key="2">
    <source>
        <dbReference type="PROSITE" id="PS51112"/>
    </source>
</evidence>
<organism evidence="3 9">
    <name type="scientific">Metallosphaera sedula</name>
    <dbReference type="NCBI Taxonomy" id="43687"/>
    <lineage>
        <taxon>Archaea</taxon>
        <taxon>Thermoproteota</taxon>
        <taxon>Thermoprotei</taxon>
        <taxon>Sulfolobales</taxon>
        <taxon>Sulfolobaceae</taxon>
        <taxon>Metallosphaera</taxon>
    </lineage>
</organism>
<dbReference type="HAMAP" id="MF_00645">
    <property type="entry name" value="AMMECR1"/>
    <property type="match status" value="1"/>
</dbReference>
<evidence type="ECO:0000313" key="9">
    <source>
        <dbReference type="Proteomes" id="UP000029084"/>
    </source>
</evidence>
<dbReference type="SUPFAM" id="SSF143447">
    <property type="entry name" value="AMMECR1-like"/>
    <property type="match status" value="1"/>
</dbReference>
<dbReference type="PATRIC" id="fig|43687.5.peg.157"/>
<dbReference type="InterPro" id="IPR023473">
    <property type="entry name" value="AMMECR1"/>
</dbReference>
<reference evidence="11 12" key="2">
    <citation type="journal article" date="2015" name="Genome Announc.">
        <title>Complete Genome Sequences of Evolved Arsenate-Resistant Metallosphaera sedula Strains.</title>
        <authorList>
            <person name="Ai C."/>
            <person name="McCarthy S."/>
            <person name="Schackwitz W."/>
            <person name="Martin J."/>
            <person name="Lipzen A."/>
            <person name="Blum P."/>
        </authorList>
    </citation>
    <scope>NUCLEOTIDE SEQUENCE [LARGE SCALE GENOMIC DNA]</scope>
    <source>
        <strain evidence="6 12">ARS120-1</strain>
        <strain evidence="7 11">ARS120-2</strain>
        <strain evidence="4 14">ARS50-1</strain>
        <strain evidence="5 13">ARS50-2</strain>
    </source>
</reference>
<dbReference type="Gene3D" id="3.30.700.20">
    <property type="entry name" value="Hypothetical protein ph0010, domain 1"/>
    <property type="match status" value="1"/>
</dbReference>
<dbReference type="EMBL" id="CP012175">
    <property type="protein sequence ID" value="AKV80064.1"/>
    <property type="molecule type" value="Genomic_DNA"/>
</dbReference>
<dbReference type="AlphaFoldDB" id="A0A088E2V5"/>